<proteinExistence type="predicted"/>
<dbReference type="AlphaFoldDB" id="A0A0L8FX39"/>
<name>A0A0L8FX39_OCTBM</name>
<sequence length="95" mass="10849">MLEFINSWLINRSLILTVSLYIKQYLSNGISSSMFHLFLNHFTCCDGCDIDTSLVKLNFSELLIQIHLSSKQTHILCILTFLTPGKLLKIIFLGL</sequence>
<evidence type="ECO:0000313" key="1">
    <source>
        <dbReference type="EMBL" id="KOF69154.1"/>
    </source>
</evidence>
<accession>A0A0L8FX39</accession>
<reference evidence="1" key="1">
    <citation type="submission" date="2015-07" db="EMBL/GenBank/DDBJ databases">
        <title>MeaNS - Measles Nucleotide Surveillance Program.</title>
        <authorList>
            <person name="Tran T."/>
            <person name="Druce J."/>
        </authorList>
    </citation>
    <scope>NUCLEOTIDE SEQUENCE</scope>
    <source>
        <strain evidence="1">UCB-OBI-ISO-001</strain>
        <tissue evidence="1">Gonad</tissue>
    </source>
</reference>
<organism evidence="1">
    <name type="scientific">Octopus bimaculoides</name>
    <name type="common">California two-spotted octopus</name>
    <dbReference type="NCBI Taxonomy" id="37653"/>
    <lineage>
        <taxon>Eukaryota</taxon>
        <taxon>Metazoa</taxon>
        <taxon>Spiralia</taxon>
        <taxon>Lophotrochozoa</taxon>
        <taxon>Mollusca</taxon>
        <taxon>Cephalopoda</taxon>
        <taxon>Coleoidea</taxon>
        <taxon>Octopodiformes</taxon>
        <taxon>Octopoda</taxon>
        <taxon>Incirrata</taxon>
        <taxon>Octopodidae</taxon>
        <taxon>Octopus</taxon>
    </lineage>
</organism>
<dbReference type="EMBL" id="KQ425655">
    <property type="protein sequence ID" value="KOF69154.1"/>
    <property type="molecule type" value="Genomic_DNA"/>
</dbReference>
<gene>
    <name evidence="1" type="ORF">OCBIM_22005578mg</name>
</gene>
<protein>
    <submittedName>
        <fullName evidence="1">Uncharacterized protein</fullName>
    </submittedName>
</protein>